<evidence type="ECO:0000256" key="1">
    <source>
        <dbReference type="ARBA" id="ARBA00000832"/>
    </source>
</evidence>
<dbReference type="EMBL" id="FNGP01000004">
    <property type="protein sequence ID" value="SDL62760.1"/>
    <property type="molecule type" value="Genomic_DNA"/>
</dbReference>
<dbReference type="GO" id="GO:0006098">
    <property type="term" value="P:pentose-phosphate shunt"/>
    <property type="evidence" value="ECO:0007669"/>
    <property type="project" value="UniProtKB-UniPathway"/>
</dbReference>
<keyword evidence="10" id="KW-1185">Reference proteome</keyword>
<dbReference type="RefSeq" id="WP_093251996.1">
    <property type="nucleotide sequence ID" value="NZ_FNGP01000004.1"/>
</dbReference>
<dbReference type="AlphaFoldDB" id="A0A1G9LLE5"/>
<dbReference type="InterPro" id="IPR037171">
    <property type="entry name" value="NagB/RpiA_transferase-like"/>
</dbReference>
<organism evidence="9 10">
    <name type="scientific">Tessaracoccus oleiagri</name>
    <dbReference type="NCBI Taxonomy" id="686624"/>
    <lineage>
        <taxon>Bacteria</taxon>
        <taxon>Bacillati</taxon>
        <taxon>Actinomycetota</taxon>
        <taxon>Actinomycetes</taxon>
        <taxon>Propionibacteriales</taxon>
        <taxon>Propionibacteriaceae</taxon>
        <taxon>Tessaracoccus</taxon>
    </lineage>
</organism>
<dbReference type="CDD" id="cd01400">
    <property type="entry name" value="6PGL"/>
    <property type="match status" value="1"/>
</dbReference>
<dbReference type="OrthoDB" id="9810967at2"/>
<gene>
    <name evidence="7" type="primary">pgl</name>
    <name evidence="9" type="ORF">SAMN04488242_2159</name>
</gene>
<evidence type="ECO:0000313" key="10">
    <source>
        <dbReference type="Proteomes" id="UP000199475"/>
    </source>
</evidence>
<reference evidence="9 10" key="1">
    <citation type="submission" date="2016-10" db="EMBL/GenBank/DDBJ databases">
        <authorList>
            <person name="de Groot N.N."/>
        </authorList>
    </citation>
    <scope>NUCLEOTIDE SEQUENCE [LARGE SCALE GENOMIC DNA]</scope>
    <source>
        <strain evidence="9 10">CGMCC 1.9159</strain>
    </source>
</reference>
<evidence type="ECO:0000256" key="2">
    <source>
        <dbReference type="ARBA" id="ARBA00002681"/>
    </source>
</evidence>
<comment type="pathway">
    <text evidence="3 7">Carbohydrate degradation; pentose phosphate pathway; D-ribulose 5-phosphate from D-glucose 6-phosphate (oxidative stage): step 2/3.</text>
</comment>
<evidence type="ECO:0000256" key="5">
    <source>
        <dbReference type="ARBA" id="ARBA00013198"/>
    </source>
</evidence>
<sequence>MYTRVVRMPEPPDVADVVAERLLERIIDLQATRDSVHVCLTGGQTANAMYERFADLAATSDLDATKLHLWWSDERFVPATDPERNSLQAIERLARTIPIHSAHIHMMAAKDGRKDAHESASEYEQELDDTTFDVTLLGLGADGHCASLFANHPSFDLTTTRRVIGVEDSPREPSERISLTFSALNRSREVWFLATGERKAEAAAACLDGDDARPASHVHGERATVWFLDEAAAGHLSPQFNCEL</sequence>
<feature type="domain" description="Glucosamine/galactosamine-6-phosphate isomerase" evidence="8">
    <location>
        <begin position="11"/>
        <end position="226"/>
    </location>
</feature>
<dbReference type="Pfam" id="PF01182">
    <property type="entry name" value="Glucosamine_iso"/>
    <property type="match status" value="1"/>
</dbReference>
<evidence type="ECO:0000256" key="4">
    <source>
        <dbReference type="ARBA" id="ARBA00010662"/>
    </source>
</evidence>
<dbReference type="Gene3D" id="3.40.50.1360">
    <property type="match status" value="1"/>
</dbReference>
<dbReference type="STRING" id="686624.SAMN04488242_2159"/>
<dbReference type="EC" id="3.1.1.31" evidence="5 7"/>
<dbReference type="GO" id="GO:0005975">
    <property type="term" value="P:carbohydrate metabolic process"/>
    <property type="evidence" value="ECO:0007669"/>
    <property type="project" value="UniProtKB-UniRule"/>
</dbReference>
<name>A0A1G9LLE5_9ACTN</name>
<evidence type="ECO:0000256" key="6">
    <source>
        <dbReference type="ARBA" id="ARBA00020337"/>
    </source>
</evidence>
<comment type="function">
    <text evidence="2 7">Hydrolysis of 6-phosphogluconolactone to 6-phosphogluconate.</text>
</comment>
<evidence type="ECO:0000256" key="7">
    <source>
        <dbReference type="RuleBase" id="RU365095"/>
    </source>
</evidence>
<dbReference type="PANTHER" id="PTHR11054">
    <property type="entry name" value="6-PHOSPHOGLUCONOLACTONASE"/>
    <property type="match status" value="1"/>
</dbReference>
<keyword evidence="7" id="KW-0378">Hydrolase</keyword>
<dbReference type="PANTHER" id="PTHR11054:SF0">
    <property type="entry name" value="6-PHOSPHOGLUCONOLACTONASE"/>
    <property type="match status" value="1"/>
</dbReference>
<dbReference type="InterPro" id="IPR006148">
    <property type="entry name" value="Glc/Gal-6P_isomerase"/>
</dbReference>
<accession>A0A1G9LLE5</accession>
<protein>
    <recommendedName>
        <fullName evidence="6 7">6-phosphogluconolactonase</fullName>
        <shortName evidence="7">6PGL</shortName>
        <ecNumber evidence="5 7">3.1.1.31</ecNumber>
    </recommendedName>
</protein>
<evidence type="ECO:0000259" key="8">
    <source>
        <dbReference type="Pfam" id="PF01182"/>
    </source>
</evidence>
<dbReference type="Proteomes" id="UP000199475">
    <property type="component" value="Unassembled WGS sequence"/>
</dbReference>
<comment type="similarity">
    <text evidence="4 7">Belongs to the glucosamine/galactosamine-6-phosphate isomerase family. 6-phosphogluconolactonase subfamily.</text>
</comment>
<evidence type="ECO:0000313" key="9">
    <source>
        <dbReference type="EMBL" id="SDL62760.1"/>
    </source>
</evidence>
<proteinExistence type="inferred from homology"/>
<dbReference type="InterPro" id="IPR005900">
    <property type="entry name" value="6-phosphogluconolactonase_DevB"/>
</dbReference>
<dbReference type="InterPro" id="IPR039104">
    <property type="entry name" value="6PGL"/>
</dbReference>
<evidence type="ECO:0000256" key="3">
    <source>
        <dbReference type="ARBA" id="ARBA00004961"/>
    </source>
</evidence>
<comment type="catalytic activity">
    <reaction evidence="1 7">
        <text>6-phospho-D-glucono-1,5-lactone + H2O = 6-phospho-D-gluconate + H(+)</text>
        <dbReference type="Rhea" id="RHEA:12556"/>
        <dbReference type="ChEBI" id="CHEBI:15377"/>
        <dbReference type="ChEBI" id="CHEBI:15378"/>
        <dbReference type="ChEBI" id="CHEBI:57955"/>
        <dbReference type="ChEBI" id="CHEBI:58759"/>
        <dbReference type="EC" id="3.1.1.31"/>
    </reaction>
</comment>
<dbReference type="NCBIfam" id="TIGR01198">
    <property type="entry name" value="pgl"/>
    <property type="match status" value="1"/>
</dbReference>
<dbReference type="UniPathway" id="UPA00115">
    <property type="reaction ID" value="UER00409"/>
</dbReference>
<dbReference type="GO" id="GO:0017057">
    <property type="term" value="F:6-phosphogluconolactonase activity"/>
    <property type="evidence" value="ECO:0007669"/>
    <property type="project" value="UniProtKB-UniRule"/>
</dbReference>
<dbReference type="SUPFAM" id="SSF100950">
    <property type="entry name" value="NagB/RpiA/CoA transferase-like"/>
    <property type="match status" value="1"/>
</dbReference>